<feature type="transmembrane region" description="Helical" evidence="7">
    <location>
        <begin position="659"/>
        <end position="682"/>
    </location>
</feature>
<feature type="transmembrane region" description="Helical" evidence="7">
    <location>
        <begin position="317"/>
        <end position="337"/>
    </location>
</feature>
<keyword evidence="10" id="KW-1185">Reference proteome</keyword>
<keyword evidence="6 7" id="KW-0472">Membrane</keyword>
<feature type="transmembrane region" description="Helical" evidence="7">
    <location>
        <begin position="357"/>
        <end position="379"/>
    </location>
</feature>
<evidence type="ECO:0000313" key="9">
    <source>
        <dbReference type="EMBL" id="TIX50712.1"/>
    </source>
</evidence>
<dbReference type="Proteomes" id="UP000309389">
    <property type="component" value="Unassembled WGS sequence"/>
</dbReference>
<accession>A0A4T3F0Z6</accession>
<dbReference type="GO" id="GO:0098797">
    <property type="term" value="C:plasma membrane protein complex"/>
    <property type="evidence" value="ECO:0007669"/>
    <property type="project" value="TreeGrafter"/>
</dbReference>
<proteinExistence type="inferred from homology"/>
<organism evidence="9 10">
    <name type="scientific">Alteraurantiacibacter aquimixticola</name>
    <dbReference type="NCBI Taxonomy" id="2489173"/>
    <lineage>
        <taxon>Bacteria</taxon>
        <taxon>Pseudomonadati</taxon>
        <taxon>Pseudomonadota</taxon>
        <taxon>Alphaproteobacteria</taxon>
        <taxon>Sphingomonadales</taxon>
        <taxon>Erythrobacteraceae</taxon>
        <taxon>Alteraurantiacibacter</taxon>
    </lineage>
</organism>
<feature type="transmembrane region" description="Helical" evidence="7">
    <location>
        <begin position="20"/>
        <end position="40"/>
    </location>
</feature>
<dbReference type="OrthoDB" id="5137249at2"/>
<evidence type="ECO:0000256" key="7">
    <source>
        <dbReference type="SAM" id="Phobius"/>
    </source>
</evidence>
<comment type="caution">
    <text evidence="9">The sequence shown here is derived from an EMBL/GenBank/DDBJ whole genome shotgun (WGS) entry which is preliminary data.</text>
</comment>
<comment type="similarity">
    <text evidence="2">Belongs to the ABC-4 integral membrane protein family. LolC/E subfamily.</text>
</comment>
<dbReference type="AlphaFoldDB" id="A0A4T3F0Z6"/>
<feature type="transmembrane region" description="Helical" evidence="7">
    <location>
        <begin position="703"/>
        <end position="729"/>
    </location>
</feature>
<keyword evidence="5 7" id="KW-1133">Transmembrane helix</keyword>
<evidence type="ECO:0000256" key="1">
    <source>
        <dbReference type="ARBA" id="ARBA00004651"/>
    </source>
</evidence>
<dbReference type="PANTHER" id="PTHR30489:SF0">
    <property type="entry name" value="LIPOPROTEIN-RELEASING SYSTEM TRANSMEMBRANE PROTEIN LOLE"/>
    <property type="match status" value="1"/>
</dbReference>
<gene>
    <name evidence="9" type="ORF">E5222_10715</name>
</gene>
<dbReference type="EMBL" id="SSHH01000002">
    <property type="protein sequence ID" value="TIX50712.1"/>
    <property type="molecule type" value="Genomic_DNA"/>
</dbReference>
<evidence type="ECO:0000313" key="10">
    <source>
        <dbReference type="Proteomes" id="UP000309389"/>
    </source>
</evidence>
<keyword evidence="3" id="KW-1003">Cell membrane</keyword>
<dbReference type="GO" id="GO:0044874">
    <property type="term" value="P:lipoprotein localization to outer membrane"/>
    <property type="evidence" value="ECO:0007669"/>
    <property type="project" value="TreeGrafter"/>
</dbReference>
<evidence type="ECO:0000256" key="4">
    <source>
        <dbReference type="ARBA" id="ARBA00022692"/>
    </source>
</evidence>
<evidence type="ECO:0000256" key="6">
    <source>
        <dbReference type="ARBA" id="ARBA00023136"/>
    </source>
</evidence>
<feature type="transmembrane region" description="Helical" evidence="7">
    <location>
        <begin position="752"/>
        <end position="775"/>
    </location>
</feature>
<keyword evidence="4 7" id="KW-0812">Transmembrane</keyword>
<evidence type="ECO:0000259" key="8">
    <source>
        <dbReference type="Pfam" id="PF02687"/>
    </source>
</evidence>
<evidence type="ECO:0000256" key="2">
    <source>
        <dbReference type="ARBA" id="ARBA00005236"/>
    </source>
</evidence>
<dbReference type="RefSeq" id="WP_136693732.1">
    <property type="nucleotide sequence ID" value="NZ_SSHH01000002.1"/>
</dbReference>
<evidence type="ECO:0000256" key="3">
    <source>
        <dbReference type="ARBA" id="ARBA00022475"/>
    </source>
</evidence>
<feature type="domain" description="ABC3 transporter permease C-terminal" evidence="8">
    <location>
        <begin position="273"/>
        <end position="386"/>
    </location>
</feature>
<dbReference type="PANTHER" id="PTHR30489">
    <property type="entry name" value="LIPOPROTEIN-RELEASING SYSTEM TRANSMEMBRANE PROTEIN LOLE"/>
    <property type="match status" value="1"/>
</dbReference>
<feature type="transmembrane region" description="Helical" evidence="7">
    <location>
        <begin position="269"/>
        <end position="286"/>
    </location>
</feature>
<feature type="domain" description="ABC3 transporter permease C-terminal" evidence="8">
    <location>
        <begin position="661"/>
        <end position="777"/>
    </location>
</feature>
<evidence type="ECO:0000256" key="5">
    <source>
        <dbReference type="ARBA" id="ARBA00022989"/>
    </source>
</evidence>
<dbReference type="InterPro" id="IPR003838">
    <property type="entry name" value="ABC3_permease_C"/>
</dbReference>
<dbReference type="InterPro" id="IPR051447">
    <property type="entry name" value="Lipoprotein-release_system"/>
</dbReference>
<dbReference type="Pfam" id="PF02687">
    <property type="entry name" value="FtsX"/>
    <property type="match status" value="2"/>
</dbReference>
<protein>
    <submittedName>
        <fullName evidence="9">ABC transporter permease</fullName>
    </submittedName>
</protein>
<sequence>MNALDLKLTRNLWHMRGQVFAIAMVLAAATATFVLSMGTYRSLVDTRDAYYAQSHFADVFASMTRAPRSIVDTVGQIEGVQRAEGVIQQYATLDFPDRNIPVRGLINSVDENGRTRLNQIVLREGRMPRAGEPGEVVVDELFALANGLGPGDSVEALIYGSRQRLDIVGTGLAPNFIYALPPGDIIPDDERFGIFWMGRKALEAATDRTEAINSISITLERGASEPEIIRALDRILEPYGGLGAYGREDHLSHAFLDNELMQLDAMTRVIPPVFLLVSVFLVYIVLGRMIRTERTQIGLLKAFGYSSRQVGMHYFKFALVIAMLATVLGSLAGIWMGHGMTELYASYYRFPFLNYNISPGVFLGAAALSTGSAALGALAGMRSAIRLAPAVAMSPPPPPVYRAGIVERLGQRAGFSAIGHMIVRHIARWPGRSAMTILGVALSLGLLFSTVQFIDSSRNMLDSYFFRAQKQDLSVSFTEARNEDVLFELAQIPGVQRVEGTRAIAAQMSNGNLTERTALESAPENSILTARIDSSGAEIDMPISGLMLSRQLADQLKVGAGDSVYVEMLGGRRTARMMPVASIVDEFIGARAYAGPATLEELVRDRAPFATALLRIDPLFRDDILTELKEMPVVLGVTERDAALVKFEEMIDDNIFTMIFFYIAFASAIAVGVVYNSARILFSERAHELATLRVLGYHRTEVGIVLLGELALLVIAAVPLGCVIGYWLAQLMTTMFSSDLFRLPFAPNRATYGYASLIVLFSALGTAALVALRVLRLDMVRVLKAHD</sequence>
<feature type="transmembrane region" description="Helical" evidence="7">
    <location>
        <begin position="434"/>
        <end position="454"/>
    </location>
</feature>
<comment type="subcellular location">
    <subcellularLocation>
        <location evidence="1">Cell membrane</location>
        <topology evidence="1">Multi-pass membrane protein</topology>
    </subcellularLocation>
</comment>
<name>A0A4T3F0Z6_9SPHN</name>
<reference evidence="9 10" key="1">
    <citation type="submission" date="2019-04" db="EMBL/GenBank/DDBJ databases">
        <title>Altererythrobacter aquimixticola sp. nov., isolated from sediment of junction between the ocean and a freshwater spring.</title>
        <authorList>
            <person name="Yoon J.-H."/>
        </authorList>
    </citation>
    <scope>NUCLEOTIDE SEQUENCE [LARGE SCALE GENOMIC DNA]</scope>
    <source>
        <strain evidence="9 10">SSKS-13</strain>
    </source>
</reference>